<keyword evidence="2" id="KW-0808">Transferase</keyword>
<dbReference type="EMBL" id="BK014991">
    <property type="protein sequence ID" value="DAD85929.1"/>
    <property type="molecule type" value="Genomic_DNA"/>
</dbReference>
<evidence type="ECO:0000313" key="2">
    <source>
        <dbReference type="EMBL" id="DAD85929.1"/>
    </source>
</evidence>
<reference evidence="2" key="1">
    <citation type="journal article" date="2021" name="Proc. Natl. Acad. Sci. U.S.A.">
        <title>A Catalog of Tens of Thousands of Viruses from Human Metagenomes Reveals Hidden Associations with Chronic Diseases.</title>
        <authorList>
            <person name="Tisza M.J."/>
            <person name="Buck C.B."/>
        </authorList>
    </citation>
    <scope>NUCLEOTIDE SEQUENCE</scope>
    <source>
        <strain evidence="2">Ct4bw6</strain>
    </source>
</reference>
<evidence type="ECO:0000256" key="1">
    <source>
        <dbReference type="SAM" id="MobiDB-lite"/>
    </source>
</evidence>
<feature type="region of interest" description="Disordered" evidence="1">
    <location>
        <begin position="95"/>
        <end position="114"/>
    </location>
</feature>
<proteinExistence type="predicted"/>
<name>A0A8S5MUB3_9VIRU</name>
<sequence length="256" mass="28603">MSRYGSFTRIARDQGTLVTAYRRTLTEGGGRILLEDGDFVIDGPSGSVLDPAVELFLGEGARLEVRDGLTPNVHLTLPDEYVEALDQVPDTPARSRRLYWSSPTPPLELDDPSQNPYGYGDVTLYVPESLEPTYREKGFSEWGTPSRRYLEVWDYEPPADDAHLEARTAPGEAVESPEHYTWLGQSLAALGLSDAANVESWDVLDAAFPSDPLLWNCGKYLLRQGRKGGEEKRLEDLRKARQYLDRQIAQLSRGGE</sequence>
<keyword evidence="2" id="KW-0418">Kinase</keyword>
<organism evidence="2">
    <name type="scientific">Phage sp. ct4bw6</name>
    <dbReference type="NCBI Taxonomy" id="2826747"/>
    <lineage>
        <taxon>Viruses</taxon>
    </lineage>
</organism>
<accession>A0A8S5MUB3</accession>
<protein>
    <submittedName>
        <fullName evidence="2">Nucelotide kinase</fullName>
    </submittedName>
</protein>
<dbReference type="GO" id="GO:0016301">
    <property type="term" value="F:kinase activity"/>
    <property type="evidence" value="ECO:0007669"/>
    <property type="project" value="UniProtKB-KW"/>
</dbReference>